<dbReference type="InterPro" id="IPR051325">
    <property type="entry name" value="Nudix_hydrolase_domain"/>
</dbReference>
<dbReference type="Proteomes" id="UP001597420">
    <property type="component" value="Unassembled WGS sequence"/>
</dbReference>
<dbReference type="InterPro" id="IPR020084">
    <property type="entry name" value="NUDIX_hydrolase_CS"/>
</dbReference>
<dbReference type="Gene3D" id="3.90.79.10">
    <property type="entry name" value="Nucleoside Triphosphate Pyrophosphohydrolase"/>
    <property type="match status" value="1"/>
</dbReference>
<dbReference type="PANTHER" id="PTHR21340:SF0">
    <property type="entry name" value="BIS(5'-NUCLEOSYL)-TETRAPHOSPHATASE [ASYMMETRICAL]"/>
    <property type="match status" value="1"/>
</dbReference>
<dbReference type="EC" id="3.6.1.67" evidence="4"/>
<comment type="caution">
    <text evidence="4">The sequence shown here is derived from an EMBL/GenBank/DDBJ whole genome shotgun (WGS) entry which is preliminary data.</text>
</comment>
<dbReference type="InterPro" id="IPR003564">
    <property type="entry name" value="DHNTPase"/>
</dbReference>
<dbReference type="PROSITE" id="PS00893">
    <property type="entry name" value="NUDIX_BOX"/>
    <property type="match status" value="1"/>
</dbReference>
<dbReference type="RefSeq" id="WP_379098480.1">
    <property type="nucleotide sequence ID" value="NZ_JBHUFP010000010.1"/>
</dbReference>
<sequence length="150" mass="17537">MYKNPNSVLVVVYCQASRRVLMLQRQDDPTFWQSVTGSLEPDELPMQAALREIKEEIGIDVIAEGLSLFDCNEWVEFEIFPHFRYKYAPNITHSIEHWFLLALPNERIPVLTEHTAFQWLSISEATKLTKSWNNSALIEKYLFKLSTNNM</sequence>
<keyword evidence="2 4" id="KW-0378">Hydrolase</keyword>
<proteinExistence type="predicted"/>
<keyword evidence="5" id="KW-1185">Reference proteome</keyword>
<evidence type="ECO:0000259" key="3">
    <source>
        <dbReference type="PROSITE" id="PS51462"/>
    </source>
</evidence>
<feature type="domain" description="Nudix hydrolase" evidence="3">
    <location>
        <begin position="1"/>
        <end position="142"/>
    </location>
</feature>
<dbReference type="PANTHER" id="PTHR21340">
    <property type="entry name" value="DIADENOSINE 5,5-P1,P4-TETRAPHOSPHATE PYROPHOSPHOHYDROLASE MUTT"/>
    <property type="match status" value="1"/>
</dbReference>
<dbReference type="PROSITE" id="PS51462">
    <property type="entry name" value="NUDIX"/>
    <property type="match status" value="1"/>
</dbReference>
<organism evidence="4 5">
    <name type="scientific">Pasteurella oralis</name>
    <dbReference type="NCBI Taxonomy" id="1071947"/>
    <lineage>
        <taxon>Bacteria</taxon>
        <taxon>Pseudomonadati</taxon>
        <taxon>Pseudomonadota</taxon>
        <taxon>Gammaproteobacteria</taxon>
        <taxon>Pasteurellales</taxon>
        <taxon>Pasteurellaceae</taxon>
        <taxon>Pasteurella</taxon>
    </lineage>
</organism>
<dbReference type="GO" id="GO:0019177">
    <property type="term" value="F:dihydroneopterin triphosphate pyrophosphohydrolase activity"/>
    <property type="evidence" value="ECO:0007669"/>
    <property type="project" value="UniProtKB-EC"/>
</dbReference>
<evidence type="ECO:0000313" key="5">
    <source>
        <dbReference type="Proteomes" id="UP001597420"/>
    </source>
</evidence>
<dbReference type="CDD" id="cd04664">
    <property type="entry name" value="NUDIX_DHNTPase_like"/>
    <property type="match status" value="1"/>
</dbReference>
<evidence type="ECO:0000256" key="2">
    <source>
        <dbReference type="ARBA" id="ARBA00022801"/>
    </source>
</evidence>
<evidence type="ECO:0000313" key="4">
    <source>
        <dbReference type="EMBL" id="MFD1806280.1"/>
    </source>
</evidence>
<comment type="cofactor">
    <cofactor evidence="1">
        <name>Mg(2+)</name>
        <dbReference type="ChEBI" id="CHEBI:18420"/>
    </cofactor>
</comment>
<dbReference type="EMBL" id="JBHUFP010000010">
    <property type="protein sequence ID" value="MFD1806280.1"/>
    <property type="molecule type" value="Genomic_DNA"/>
</dbReference>
<protein>
    <submittedName>
        <fullName evidence="4">Dihydroneopterin triphosphate diphosphatase</fullName>
        <ecNumber evidence="4">3.6.1.67</ecNumber>
    </submittedName>
</protein>
<gene>
    <name evidence="4" type="primary">nudB</name>
    <name evidence="4" type="ORF">ACFSAV_07870</name>
</gene>
<dbReference type="SUPFAM" id="SSF55811">
    <property type="entry name" value="Nudix"/>
    <property type="match status" value="1"/>
</dbReference>
<evidence type="ECO:0000256" key="1">
    <source>
        <dbReference type="ARBA" id="ARBA00001946"/>
    </source>
</evidence>
<dbReference type="InterPro" id="IPR000086">
    <property type="entry name" value="NUDIX_hydrolase_dom"/>
</dbReference>
<accession>A0ABW4NVT1</accession>
<dbReference type="NCBIfam" id="NF006961">
    <property type="entry name" value="PRK09438.1"/>
    <property type="match status" value="1"/>
</dbReference>
<name>A0ABW4NVT1_9PAST</name>
<reference evidence="5" key="1">
    <citation type="journal article" date="2019" name="Int. J. Syst. Evol. Microbiol.">
        <title>The Global Catalogue of Microorganisms (GCM) 10K type strain sequencing project: providing services to taxonomists for standard genome sequencing and annotation.</title>
        <authorList>
            <consortium name="The Broad Institute Genomics Platform"/>
            <consortium name="The Broad Institute Genome Sequencing Center for Infectious Disease"/>
            <person name="Wu L."/>
            <person name="Ma J."/>
        </authorList>
    </citation>
    <scope>NUCLEOTIDE SEQUENCE [LARGE SCALE GENOMIC DNA]</scope>
    <source>
        <strain evidence="5">CCM 7950</strain>
    </source>
</reference>
<dbReference type="Pfam" id="PF00293">
    <property type="entry name" value="NUDIX"/>
    <property type="match status" value="1"/>
</dbReference>
<dbReference type="InterPro" id="IPR015797">
    <property type="entry name" value="NUDIX_hydrolase-like_dom_sf"/>
</dbReference>
<dbReference type="PRINTS" id="PR01404">
    <property type="entry name" value="NPPPHYDRLASE"/>
</dbReference>